<dbReference type="EMBL" id="CM023485">
    <property type="protein sequence ID" value="KAH6931026.1"/>
    <property type="molecule type" value="Genomic_DNA"/>
</dbReference>
<keyword evidence="2" id="KW-1185">Reference proteome</keyword>
<gene>
    <name evidence="1" type="ORF">HPB50_021457</name>
</gene>
<organism evidence="1 2">
    <name type="scientific">Hyalomma asiaticum</name>
    <name type="common">Tick</name>
    <dbReference type="NCBI Taxonomy" id="266040"/>
    <lineage>
        <taxon>Eukaryota</taxon>
        <taxon>Metazoa</taxon>
        <taxon>Ecdysozoa</taxon>
        <taxon>Arthropoda</taxon>
        <taxon>Chelicerata</taxon>
        <taxon>Arachnida</taxon>
        <taxon>Acari</taxon>
        <taxon>Parasitiformes</taxon>
        <taxon>Ixodida</taxon>
        <taxon>Ixodoidea</taxon>
        <taxon>Ixodidae</taxon>
        <taxon>Hyalomminae</taxon>
        <taxon>Hyalomma</taxon>
    </lineage>
</organism>
<protein>
    <submittedName>
        <fullName evidence="1">Uncharacterized protein</fullName>
    </submittedName>
</protein>
<evidence type="ECO:0000313" key="2">
    <source>
        <dbReference type="Proteomes" id="UP000821845"/>
    </source>
</evidence>
<accession>A0ACB7SAP3</accession>
<evidence type="ECO:0000313" key="1">
    <source>
        <dbReference type="EMBL" id="KAH6931026.1"/>
    </source>
</evidence>
<proteinExistence type="predicted"/>
<name>A0ACB7SAP3_HYAAI</name>
<reference evidence="1" key="1">
    <citation type="submission" date="2020-05" db="EMBL/GenBank/DDBJ databases">
        <title>Large-scale comparative analyses of tick genomes elucidate their genetic diversity and vector capacities.</title>
        <authorList>
            <person name="Jia N."/>
            <person name="Wang J."/>
            <person name="Shi W."/>
            <person name="Du L."/>
            <person name="Sun Y."/>
            <person name="Zhan W."/>
            <person name="Jiang J."/>
            <person name="Wang Q."/>
            <person name="Zhang B."/>
            <person name="Ji P."/>
            <person name="Sakyi L.B."/>
            <person name="Cui X."/>
            <person name="Yuan T."/>
            <person name="Jiang B."/>
            <person name="Yang W."/>
            <person name="Lam T.T.-Y."/>
            <person name="Chang Q."/>
            <person name="Ding S."/>
            <person name="Wang X."/>
            <person name="Zhu J."/>
            <person name="Ruan X."/>
            <person name="Zhao L."/>
            <person name="Wei J."/>
            <person name="Que T."/>
            <person name="Du C."/>
            <person name="Cheng J."/>
            <person name="Dai P."/>
            <person name="Han X."/>
            <person name="Huang E."/>
            <person name="Gao Y."/>
            <person name="Liu J."/>
            <person name="Shao H."/>
            <person name="Ye R."/>
            <person name="Li L."/>
            <person name="Wei W."/>
            <person name="Wang X."/>
            <person name="Wang C."/>
            <person name="Yang T."/>
            <person name="Huo Q."/>
            <person name="Li W."/>
            <person name="Guo W."/>
            <person name="Chen H."/>
            <person name="Zhou L."/>
            <person name="Ni X."/>
            <person name="Tian J."/>
            <person name="Zhou Y."/>
            <person name="Sheng Y."/>
            <person name="Liu T."/>
            <person name="Pan Y."/>
            <person name="Xia L."/>
            <person name="Li J."/>
            <person name="Zhao F."/>
            <person name="Cao W."/>
        </authorList>
    </citation>
    <scope>NUCLEOTIDE SEQUENCE</scope>
    <source>
        <strain evidence="1">Hyas-2018</strain>
    </source>
</reference>
<dbReference type="Proteomes" id="UP000821845">
    <property type="component" value="Chromosome 5"/>
</dbReference>
<sequence>MKDQKRRRTLKAHFSKDTSQTTSTRHSVSAEPLRLSGAAVHSDAAQATPARAAPGKDAAVLKRAYVEAESPNAEKKSGHKRPTPPALQCTKNGAHSVRSPGSVVPNQSAAQNEGLANDRAAGTKEKFQYDDIGIEKGCEFARLLSRLIRARDEAEYASSDEYSCPTGAQIPLKSKRDKVKYPRTGRIMVNTDAVVRGQRGANVPGTFPYPCGVISREVRQKSAARKPALAMHTDTGTTKLLQEPRASKRKPLMERFVSKAADRQTPQLLQAVRNTILDNNKRNIIAETGMLELHGM</sequence>
<comment type="caution">
    <text evidence="1">The sequence shown here is derived from an EMBL/GenBank/DDBJ whole genome shotgun (WGS) entry which is preliminary data.</text>
</comment>